<evidence type="ECO:0000313" key="2">
    <source>
        <dbReference type="Proteomes" id="UP000198504"/>
    </source>
</evidence>
<organism evidence="1 2">
    <name type="scientific">Microlunatus flavus</name>
    <dbReference type="NCBI Taxonomy" id="1036181"/>
    <lineage>
        <taxon>Bacteria</taxon>
        <taxon>Bacillati</taxon>
        <taxon>Actinomycetota</taxon>
        <taxon>Actinomycetes</taxon>
        <taxon>Propionibacteriales</taxon>
        <taxon>Propionibacteriaceae</taxon>
        <taxon>Microlunatus</taxon>
    </lineage>
</organism>
<sequence length="137" mass="14782">MGPARAEIVGLYEHYLACCNERRLDELAGLVAEEVAGSGSVDGRAAYVERVADVLRAFPDYRWDLQEVLVDGSTVVARLRGSGTHEGPLGAIAPTGRRVEVQELVVYRFAGGLVTHCWGDLFPVLRDALTAPEDVTG</sequence>
<accession>A0A1H9AN71</accession>
<keyword evidence="2" id="KW-1185">Reference proteome</keyword>
<dbReference type="InterPro" id="IPR032710">
    <property type="entry name" value="NTF2-like_dom_sf"/>
</dbReference>
<dbReference type="Pfam" id="PF07366">
    <property type="entry name" value="SnoaL"/>
    <property type="match status" value="1"/>
</dbReference>
<dbReference type="Gene3D" id="3.10.450.50">
    <property type="match status" value="1"/>
</dbReference>
<name>A0A1H9AN71_9ACTN</name>
<dbReference type="EMBL" id="FOFA01000001">
    <property type="protein sequence ID" value="SEP78109.1"/>
    <property type="molecule type" value="Genomic_DNA"/>
</dbReference>
<dbReference type="STRING" id="1036181.SAMN05421756_101668"/>
<dbReference type="InterPro" id="IPR009959">
    <property type="entry name" value="Cyclase_SnoaL-like"/>
</dbReference>
<dbReference type="GO" id="GO:0030638">
    <property type="term" value="P:polyketide metabolic process"/>
    <property type="evidence" value="ECO:0007669"/>
    <property type="project" value="InterPro"/>
</dbReference>
<dbReference type="Proteomes" id="UP000198504">
    <property type="component" value="Unassembled WGS sequence"/>
</dbReference>
<evidence type="ECO:0000313" key="1">
    <source>
        <dbReference type="EMBL" id="SEP78109.1"/>
    </source>
</evidence>
<dbReference type="RefSeq" id="WP_198409904.1">
    <property type="nucleotide sequence ID" value="NZ_FOFA01000001.1"/>
</dbReference>
<proteinExistence type="predicted"/>
<reference evidence="2" key="1">
    <citation type="submission" date="2016-10" db="EMBL/GenBank/DDBJ databases">
        <authorList>
            <person name="Varghese N."/>
            <person name="Submissions S."/>
        </authorList>
    </citation>
    <scope>NUCLEOTIDE SEQUENCE [LARGE SCALE GENOMIC DNA]</scope>
    <source>
        <strain evidence="2">CGMCC 4.6856</strain>
    </source>
</reference>
<dbReference type="SUPFAM" id="SSF54427">
    <property type="entry name" value="NTF2-like"/>
    <property type="match status" value="1"/>
</dbReference>
<gene>
    <name evidence="1" type="ORF">SAMN05421756_101668</name>
</gene>
<dbReference type="AlphaFoldDB" id="A0A1H9AN71"/>
<protein>
    <submittedName>
        <fullName evidence="1">Predicted ester cyclase</fullName>
    </submittedName>
</protein>